<dbReference type="Pfam" id="PF14938">
    <property type="entry name" value="SNAP"/>
    <property type="match status" value="1"/>
</dbReference>
<evidence type="ECO:0000256" key="3">
    <source>
        <dbReference type="ARBA" id="ARBA00022927"/>
    </source>
</evidence>
<dbReference type="InterPro" id="IPR011990">
    <property type="entry name" value="TPR-like_helical_dom_sf"/>
</dbReference>
<dbReference type="EMBL" id="KB741033">
    <property type="protein sequence ID" value="ENN74736.1"/>
    <property type="molecule type" value="Genomic_DNA"/>
</dbReference>
<keyword evidence="2 4" id="KW-0813">Transport</keyword>
<dbReference type="SUPFAM" id="SSF48452">
    <property type="entry name" value="TPR-like"/>
    <property type="match status" value="1"/>
</dbReference>
<protein>
    <recommendedName>
        <fullName evidence="8">Soluble NSF attachment protein</fullName>
    </recommendedName>
</protein>
<dbReference type="Gene3D" id="1.25.40.10">
    <property type="entry name" value="Tetratricopeptide repeat domain"/>
    <property type="match status" value="1"/>
</dbReference>
<dbReference type="Proteomes" id="UP000019118">
    <property type="component" value="Unassembled WGS sequence"/>
</dbReference>
<dbReference type="CDD" id="cd15832">
    <property type="entry name" value="SNAP"/>
    <property type="match status" value="1"/>
</dbReference>
<dbReference type="GO" id="GO:0006886">
    <property type="term" value="P:intracellular protein transport"/>
    <property type="evidence" value="ECO:0007669"/>
    <property type="project" value="UniProtKB-UniRule"/>
</dbReference>
<feature type="non-terminal residue" evidence="5">
    <location>
        <position position="1"/>
    </location>
</feature>
<dbReference type="EnsemblMetazoa" id="XM_019908774.1">
    <property type="protein sequence ID" value="XP_019764333.1"/>
    <property type="gene ID" value="LOC109540410"/>
</dbReference>
<comment type="similarity">
    <text evidence="1 4">Belongs to the SNAP family.</text>
</comment>
<dbReference type="PANTHER" id="PTHR13768:SF8">
    <property type="entry name" value="ALPHA-SOLUBLE NSF ATTACHMENT PROTEIN"/>
    <property type="match status" value="1"/>
</dbReference>
<name>N6U287_DENPD</name>
<evidence type="ECO:0008006" key="8">
    <source>
        <dbReference type="Google" id="ProtNLM"/>
    </source>
</evidence>
<proteinExistence type="inferred from homology"/>
<keyword evidence="4" id="KW-0472">Membrane</keyword>
<dbReference type="InterPro" id="IPR000744">
    <property type="entry name" value="NSF_attach"/>
</dbReference>
<evidence type="ECO:0000256" key="2">
    <source>
        <dbReference type="ARBA" id="ARBA00022448"/>
    </source>
</evidence>
<dbReference type="KEGG" id="dpa:109540410"/>
<keyword evidence="7" id="KW-1185">Reference proteome</keyword>
<dbReference type="PRINTS" id="PR00448">
    <property type="entry name" value="NSFATTACHMNT"/>
</dbReference>
<dbReference type="PANTHER" id="PTHR13768">
    <property type="entry name" value="SOLUBLE NSF ATTACHMENT PROTEIN SNAP"/>
    <property type="match status" value="1"/>
</dbReference>
<evidence type="ECO:0000256" key="1">
    <source>
        <dbReference type="ARBA" id="ARBA00010050"/>
    </source>
</evidence>
<dbReference type="GO" id="GO:0019905">
    <property type="term" value="F:syntaxin binding"/>
    <property type="evidence" value="ECO:0007669"/>
    <property type="project" value="TreeGrafter"/>
</dbReference>
<gene>
    <name evidence="6" type="primary">109540410</name>
    <name evidence="5" type="ORF">YQE_08674</name>
</gene>
<accession>N6U287</accession>
<dbReference type="GO" id="GO:0035494">
    <property type="term" value="P:SNARE complex disassembly"/>
    <property type="evidence" value="ECO:0007669"/>
    <property type="project" value="TreeGrafter"/>
</dbReference>
<dbReference type="GO" id="GO:0005483">
    <property type="term" value="F:soluble NSF attachment protein activity"/>
    <property type="evidence" value="ECO:0007669"/>
    <property type="project" value="TreeGrafter"/>
</dbReference>
<dbReference type="OrthoDB" id="9984275at2759"/>
<keyword evidence="3 4" id="KW-0653">Protein transport</keyword>
<evidence type="ECO:0000313" key="7">
    <source>
        <dbReference type="Proteomes" id="UP000019118"/>
    </source>
</evidence>
<dbReference type="GO" id="GO:0031201">
    <property type="term" value="C:SNARE complex"/>
    <property type="evidence" value="ECO:0007669"/>
    <property type="project" value="TreeGrafter"/>
</dbReference>
<sequence length="289" mass="33000">MASHIENKAIQLRDEAVKKLNPGGFFRTLFGRGNKTIEAIEYYTRAGNLFKMAKNWLQAGLAFTDAADLHSKTEDTLEGAINYSEAANCFRKCDYSMAIECYLKALKMYSEMGRFLTAAKLHQTIAELMEDERDLAGAIRHYEQAAELLHEENHHSIANKCILKVAEFAALEGKYQKAIKMFQDIACFDLSSSLLQYNAKEYFLRAAICHLCNDPEIVGTIINRYIEMHPAFKDSRECHLILCLLDCIDLHDVDGYAHAIRTYDATSKLTMWHVTMLLRAKKVFEEYSP</sequence>
<comment type="function">
    <text evidence="4">Required for vesicular transport between the endoplasmic reticulum and the Golgi apparatus.</text>
</comment>
<comment type="subcellular location">
    <subcellularLocation>
        <location evidence="4">Membrane</location>
        <topology evidence="4">Peripheral membrane protein</topology>
    </subcellularLocation>
</comment>
<reference evidence="6" key="2">
    <citation type="submission" date="2024-08" db="UniProtKB">
        <authorList>
            <consortium name="EnsemblMetazoa"/>
        </authorList>
    </citation>
    <scope>IDENTIFICATION</scope>
</reference>
<evidence type="ECO:0000313" key="5">
    <source>
        <dbReference type="EMBL" id="ENN74736.1"/>
    </source>
</evidence>
<organism evidence="5">
    <name type="scientific">Dendroctonus ponderosae</name>
    <name type="common">Mountain pine beetle</name>
    <dbReference type="NCBI Taxonomy" id="77166"/>
    <lineage>
        <taxon>Eukaryota</taxon>
        <taxon>Metazoa</taxon>
        <taxon>Ecdysozoa</taxon>
        <taxon>Arthropoda</taxon>
        <taxon>Hexapoda</taxon>
        <taxon>Insecta</taxon>
        <taxon>Pterygota</taxon>
        <taxon>Neoptera</taxon>
        <taxon>Endopterygota</taxon>
        <taxon>Coleoptera</taxon>
        <taxon>Polyphaga</taxon>
        <taxon>Cucujiformia</taxon>
        <taxon>Curculionidae</taxon>
        <taxon>Scolytinae</taxon>
        <taxon>Dendroctonus</taxon>
    </lineage>
</organism>
<keyword evidence="4" id="KW-0931">ER-Golgi transport</keyword>
<reference evidence="5 7" key="1">
    <citation type="journal article" date="2013" name="Genome Biol.">
        <title>Draft genome of the mountain pine beetle, Dendroctonus ponderosae Hopkins, a major forest pest.</title>
        <authorList>
            <person name="Keeling C.I."/>
            <person name="Yuen M.M."/>
            <person name="Liao N.Y."/>
            <person name="Docking T.R."/>
            <person name="Chan S.K."/>
            <person name="Taylor G.A."/>
            <person name="Palmquist D.L."/>
            <person name="Jackman S.D."/>
            <person name="Nguyen A."/>
            <person name="Li M."/>
            <person name="Henderson H."/>
            <person name="Janes J.K."/>
            <person name="Zhao Y."/>
            <person name="Pandoh P."/>
            <person name="Moore R."/>
            <person name="Sperling F.A."/>
            <person name="Huber D.P."/>
            <person name="Birol I."/>
            <person name="Jones S.J."/>
            <person name="Bohlmann J."/>
        </authorList>
    </citation>
    <scope>NUCLEOTIDE SEQUENCE</scope>
</reference>
<dbReference type="GO" id="GO:0005774">
    <property type="term" value="C:vacuolar membrane"/>
    <property type="evidence" value="ECO:0007669"/>
    <property type="project" value="TreeGrafter"/>
</dbReference>
<dbReference type="HOGENOM" id="CLU_046329_0_2_1"/>
<dbReference type="AlphaFoldDB" id="N6U287"/>
<evidence type="ECO:0000313" key="6">
    <source>
        <dbReference type="EnsemblMetazoa" id="XP_019764333.1"/>
    </source>
</evidence>
<evidence type="ECO:0000256" key="4">
    <source>
        <dbReference type="RuleBase" id="RU367013"/>
    </source>
</evidence>